<proteinExistence type="predicted"/>
<gene>
    <name evidence="1" type="ORF">SAMN05421827_110148</name>
</gene>
<keyword evidence="2" id="KW-1185">Reference proteome</keyword>
<dbReference type="OrthoDB" id="1119824at2"/>
<dbReference type="Proteomes" id="UP000199643">
    <property type="component" value="Unassembled WGS sequence"/>
</dbReference>
<dbReference type="RefSeq" id="WP_090500984.1">
    <property type="nucleotide sequence ID" value="NZ_FNCH01000010.1"/>
</dbReference>
<evidence type="ECO:0008006" key="3">
    <source>
        <dbReference type="Google" id="ProtNLM"/>
    </source>
</evidence>
<reference evidence="2" key="1">
    <citation type="submission" date="2016-10" db="EMBL/GenBank/DDBJ databases">
        <authorList>
            <person name="Varghese N."/>
            <person name="Submissions S."/>
        </authorList>
    </citation>
    <scope>NUCLEOTIDE SEQUENCE [LARGE SCALE GENOMIC DNA]</scope>
    <source>
        <strain evidence="2">DSM 17933</strain>
    </source>
</reference>
<dbReference type="STRING" id="405671.SAMN05421827_110148"/>
<sequence>MPSTVASLLNLFLPDFILSNFTITGVVEDPDTFHIHLEEINNLQSELTSVKVHSKGFFPEITVQDFPIRGHNVFYHIKRRRWIDTQSNEVIYRNWTLVEKGTRMTGEFAAFLKEISRYSPE</sequence>
<accession>A0A1G7WUD7</accession>
<evidence type="ECO:0000313" key="2">
    <source>
        <dbReference type="Proteomes" id="UP000199643"/>
    </source>
</evidence>
<evidence type="ECO:0000313" key="1">
    <source>
        <dbReference type="EMBL" id="SDG75575.1"/>
    </source>
</evidence>
<dbReference type="EMBL" id="FNCH01000010">
    <property type="protein sequence ID" value="SDG75575.1"/>
    <property type="molecule type" value="Genomic_DNA"/>
</dbReference>
<dbReference type="AlphaFoldDB" id="A0A1G7WUD7"/>
<name>A0A1G7WUD7_9SPHI</name>
<organism evidence="1 2">
    <name type="scientific">Pedobacter terrae</name>
    <dbReference type="NCBI Taxonomy" id="405671"/>
    <lineage>
        <taxon>Bacteria</taxon>
        <taxon>Pseudomonadati</taxon>
        <taxon>Bacteroidota</taxon>
        <taxon>Sphingobacteriia</taxon>
        <taxon>Sphingobacteriales</taxon>
        <taxon>Sphingobacteriaceae</taxon>
        <taxon>Pedobacter</taxon>
    </lineage>
</organism>
<protein>
    <recommendedName>
        <fullName evidence="3">Transposase family protein</fullName>
    </recommendedName>
</protein>